<gene>
    <name evidence="10" type="ORF">DFR27_1873</name>
</gene>
<evidence type="ECO:0000256" key="3">
    <source>
        <dbReference type="ARBA" id="ARBA00023015"/>
    </source>
</evidence>
<feature type="DNA-binding region" description="OmpR/PhoB-type" evidence="7">
    <location>
        <begin position="134"/>
        <end position="230"/>
    </location>
</feature>
<dbReference type="Gene3D" id="1.10.10.10">
    <property type="entry name" value="Winged helix-like DNA-binding domain superfamily/Winged helix DNA-binding domain"/>
    <property type="match status" value="1"/>
</dbReference>
<dbReference type="InterPro" id="IPR016032">
    <property type="entry name" value="Sig_transdc_resp-reg_C-effctor"/>
</dbReference>
<dbReference type="SUPFAM" id="SSF52172">
    <property type="entry name" value="CheY-like"/>
    <property type="match status" value="1"/>
</dbReference>
<name>A0A3M0AK48_9GAMM</name>
<evidence type="ECO:0000256" key="2">
    <source>
        <dbReference type="ARBA" id="ARBA00023012"/>
    </source>
</evidence>
<dbReference type="OrthoDB" id="9802426at2"/>
<dbReference type="GO" id="GO:0000976">
    <property type="term" value="F:transcription cis-regulatory region binding"/>
    <property type="evidence" value="ECO:0007669"/>
    <property type="project" value="TreeGrafter"/>
</dbReference>
<keyword evidence="5" id="KW-0804">Transcription</keyword>
<accession>A0A3M0AK48</accession>
<dbReference type="AlphaFoldDB" id="A0A3M0AK48"/>
<evidence type="ECO:0000256" key="1">
    <source>
        <dbReference type="ARBA" id="ARBA00022553"/>
    </source>
</evidence>
<evidence type="ECO:0000313" key="10">
    <source>
        <dbReference type="EMBL" id="RMA79432.1"/>
    </source>
</evidence>
<dbReference type="PANTHER" id="PTHR48111">
    <property type="entry name" value="REGULATOR OF RPOS"/>
    <property type="match status" value="1"/>
</dbReference>
<dbReference type="InterPro" id="IPR039420">
    <property type="entry name" value="WalR-like"/>
</dbReference>
<keyword evidence="3" id="KW-0805">Transcription regulation</keyword>
<dbReference type="SUPFAM" id="SSF46894">
    <property type="entry name" value="C-terminal effector domain of the bipartite response regulators"/>
    <property type="match status" value="1"/>
</dbReference>
<reference evidence="10 11" key="1">
    <citation type="submission" date="2018-10" db="EMBL/GenBank/DDBJ databases">
        <title>Genomic Encyclopedia of Type Strains, Phase IV (KMG-IV): sequencing the most valuable type-strain genomes for metagenomic binning, comparative biology and taxonomic classification.</title>
        <authorList>
            <person name="Goeker M."/>
        </authorList>
    </citation>
    <scope>NUCLEOTIDE SEQUENCE [LARGE SCALE GENOMIC DNA]</scope>
    <source>
        <strain evidence="10 11">DSM 25080</strain>
    </source>
</reference>
<dbReference type="EMBL" id="REFJ01000004">
    <property type="protein sequence ID" value="RMA79432.1"/>
    <property type="molecule type" value="Genomic_DNA"/>
</dbReference>
<dbReference type="PROSITE" id="PS50110">
    <property type="entry name" value="RESPONSE_REGULATORY"/>
    <property type="match status" value="1"/>
</dbReference>
<feature type="domain" description="Response regulatory" evidence="8">
    <location>
        <begin position="4"/>
        <end position="120"/>
    </location>
</feature>
<dbReference type="GO" id="GO:0032993">
    <property type="term" value="C:protein-DNA complex"/>
    <property type="evidence" value="ECO:0007669"/>
    <property type="project" value="TreeGrafter"/>
</dbReference>
<evidence type="ECO:0000259" key="8">
    <source>
        <dbReference type="PROSITE" id="PS50110"/>
    </source>
</evidence>
<evidence type="ECO:0000256" key="5">
    <source>
        <dbReference type="ARBA" id="ARBA00023163"/>
    </source>
</evidence>
<dbReference type="InterPro" id="IPR001789">
    <property type="entry name" value="Sig_transdc_resp-reg_receiver"/>
</dbReference>
<dbReference type="GO" id="GO:0005829">
    <property type="term" value="C:cytosol"/>
    <property type="evidence" value="ECO:0007669"/>
    <property type="project" value="TreeGrafter"/>
</dbReference>
<dbReference type="SMART" id="SM00448">
    <property type="entry name" value="REC"/>
    <property type="match status" value="1"/>
</dbReference>
<evidence type="ECO:0000256" key="6">
    <source>
        <dbReference type="PROSITE-ProRule" id="PRU00169"/>
    </source>
</evidence>
<comment type="caution">
    <text evidence="10">The sequence shown here is derived from an EMBL/GenBank/DDBJ whole genome shotgun (WGS) entry which is preliminary data.</text>
</comment>
<organism evidence="10 11">
    <name type="scientific">Umboniibacter marinipuniceus</name>
    <dbReference type="NCBI Taxonomy" id="569599"/>
    <lineage>
        <taxon>Bacteria</taxon>
        <taxon>Pseudomonadati</taxon>
        <taxon>Pseudomonadota</taxon>
        <taxon>Gammaproteobacteria</taxon>
        <taxon>Cellvibrionales</taxon>
        <taxon>Cellvibrionaceae</taxon>
        <taxon>Umboniibacter</taxon>
    </lineage>
</organism>
<dbReference type="Gene3D" id="3.40.50.2300">
    <property type="match status" value="1"/>
</dbReference>
<evidence type="ECO:0000256" key="4">
    <source>
        <dbReference type="ARBA" id="ARBA00023125"/>
    </source>
</evidence>
<dbReference type="CDD" id="cd00383">
    <property type="entry name" value="trans_reg_C"/>
    <property type="match status" value="1"/>
</dbReference>
<dbReference type="CDD" id="cd17574">
    <property type="entry name" value="REC_OmpR"/>
    <property type="match status" value="1"/>
</dbReference>
<sequence length="230" mass="26231">MAKTIAIVEDEPTLASNYRDLFEQDGFKVVHYPNRQTAEAGILDELPNLIMLDVGLDDERDGGFQLLRKLRDSAPTIPIIFLTHRDSDFDKVAGLHLGADDYLTKDIGLEHLRVRVRNLIQRFEILAQGQSDTSDEITVGSLRINDKSLQVWWQDQLVDLKVPEFYLVKALAERPGHVKSKDALMYAANMTVDDATITSYIKRIRGKFELLDSDFSAIETIYAQGYRWRS</sequence>
<evidence type="ECO:0000256" key="7">
    <source>
        <dbReference type="PROSITE-ProRule" id="PRU01091"/>
    </source>
</evidence>
<dbReference type="SMART" id="SM00862">
    <property type="entry name" value="Trans_reg_C"/>
    <property type="match status" value="1"/>
</dbReference>
<keyword evidence="4 7" id="KW-0238">DNA-binding</keyword>
<dbReference type="Gene3D" id="6.10.250.690">
    <property type="match status" value="1"/>
</dbReference>
<dbReference type="Pfam" id="PF00486">
    <property type="entry name" value="Trans_reg_C"/>
    <property type="match status" value="1"/>
</dbReference>
<feature type="domain" description="OmpR/PhoB-type" evidence="9">
    <location>
        <begin position="134"/>
        <end position="230"/>
    </location>
</feature>
<feature type="modified residue" description="4-aspartylphosphate" evidence="6">
    <location>
        <position position="53"/>
    </location>
</feature>
<keyword evidence="11" id="KW-1185">Reference proteome</keyword>
<dbReference type="PROSITE" id="PS51755">
    <property type="entry name" value="OMPR_PHOB"/>
    <property type="match status" value="1"/>
</dbReference>
<evidence type="ECO:0000313" key="11">
    <source>
        <dbReference type="Proteomes" id="UP000267187"/>
    </source>
</evidence>
<keyword evidence="1 6" id="KW-0597">Phosphoprotein</keyword>
<dbReference type="InterPro" id="IPR011006">
    <property type="entry name" value="CheY-like_superfamily"/>
</dbReference>
<protein>
    <submittedName>
        <fullName evidence="10">Two-component system OmpR family response regulator</fullName>
    </submittedName>
</protein>
<dbReference type="Pfam" id="PF00072">
    <property type="entry name" value="Response_reg"/>
    <property type="match status" value="1"/>
</dbReference>
<dbReference type="PANTHER" id="PTHR48111:SF21">
    <property type="entry name" value="DNA-BINDING DUAL MASTER TRANSCRIPTIONAL REGULATOR RPAA"/>
    <property type="match status" value="1"/>
</dbReference>
<dbReference type="RefSeq" id="WP_121877188.1">
    <property type="nucleotide sequence ID" value="NZ_REFJ01000004.1"/>
</dbReference>
<keyword evidence="2" id="KW-0902">Two-component regulatory system</keyword>
<dbReference type="InterPro" id="IPR036388">
    <property type="entry name" value="WH-like_DNA-bd_sf"/>
</dbReference>
<evidence type="ECO:0000259" key="9">
    <source>
        <dbReference type="PROSITE" id="PS51755"/>
    </source>
</evidence>
<dbReference type="Proteomes" id="UP000267187">
    <property type="component" value="Unassembled WGS sequence"/>
</dbReference>
<proteinExistence type="predicted"/>
<dbReference type="GO" id="GO:0000156">
    <property type="term" value="F:phosphorelay response regulator activity"/>
    <property type="evidence" value="ECO:0007669"/>
    <property type="project" value="TreeGrafter"/>
</dbReference>
<dbReference type="GO" id="GO:0006355">
    <property type="term" value="P:regulation of DNA-templated transcription"/>
    <property type="evidence" value="ECO:0007669"/>
    <property type="project" value="InterPro"/>
</dbReference>
<dbReference type="InterPro" id="IPR001867">
    <property type="entry name" value="OmpR/PhoB-type_DNA-bd"/>
</dbReference>